<evidence type="ECO:0000256" key="4">
    <source>
        <dbReference type="ARBA" id="ARBA00022475"/>
    </source>
</evidence>
<evidence type="ECO:0000256" key="5">
    <source>
        <dbReference type="ARBA" id="ARBA00022679"/>
    </source>
</evidence>
<dbReference type="PANTHER" id="PTHR45453:SF2">
    <property type="entry name" value="HISTIDINE KINASE"/>
    <property type="match status" value="1"/>
</dbReference>
<evidence type="ECO:0000259" key="15">
    <source>
        <dbReference type="PROSITE" id="PS50109"/>
    </source>
</evidence>
<evidence type="ECO:0000256" key="3">
    <source>
        <dbReference type="ARBA" id="ARBA00012438"/>
    </source>
</evidence>
<keyword evidence="12 14" id="KW-0472">Membrane</keyword>
<dbReference type="InterPro" id="IPR005467">
    <property type="entry name" value="His_kinase_dom"/>
</dbReference>
<keyword evidence="5" id="KW-0808">Transferase</keyword>
<evidence type="ECO:0000256" key="14">
    <source>
        <dbReference type="SAM" id="Phobius"/>
    </source>
</evidence>
<evidence type="ECO:0000256" key="11">
    <source>
        <dbReference type="ARBA" id="ARBA00023012"/>
    </source>
</evidence>
<dbReference type="PROSITE" id="PS50109">
    <property type="entry name" value="HIS_KIN"/>
    <property type="match status" value="1"/>
</dbReference>
<dbReference type="GO" id="GO:0004721">
    <property type="term" value="F:phosphoprotein phosphatase activity"/>
    <property type="evidence" value="ECO:0007669"/>
    <property type="project" value="TreeGrafter"/>
</dbReference>
<dbReference type="GO" id="GO:0005886">
    <property type="term" value="C:plasma membrane"/>
    <property type="evidence" value="ECO:0007669"/>
    <property type="project" value="UniProtKB-SubCell"/>
</dbReference>
<evidence type="ECO:0000256" key="13">
    <source>
        <dbReference type="ARBA" id="ARBA00042987"/>
    </source>
</evidence>
<dbReference type="Gene3D" id="3.30.565.10">
    <property type="entry name" value="Histidine kinase-like ATPase, C-terminal domain"/>
    <property type="match status" value="1"/>
</dbReference>
<dbReference type="InterPro" id="IPR050351">
    <property type="entry name" value="BphY/WalK/GraS-like"/>
</dbReference>
<evidence type="ECO:0000256" key="8">
    <source>
        <dbReference type="ARBA" id="ARBA00022777"/>
    </source>
</evidence>
<keyword evidence="8 16" id="KW-0418">Kinase</keyword>
<evidence type="ECO:0000256" key="6">
    <source>
        <dbReference type="ARBA" id="ARBA00022692"/>
    </source>
</evidence>
<feature type="transmembrane region" description="Helical" evidence="14">
    <location>
        <begin position="7"/>
        <end position="26"/>
    </location>
</feature>
<evidence type="ECO:0000256" key="1">
    <source>
        <dbReference type="ARBA" id="ARBA00000085"/>
    </source>
</evidence>
<evidence type="ECO:0000256" key="10">
    <source>
        <dbReference type="ARBA" id="ARBA00022989"/>
    </source>
</evidence>
<dbReference type="InterPro" id="IPR003594">
    <property type="entry name" value="HATPase_dom"/>
</dbReference>
<feature type="transmembrane region" description="Helical" evidence="14">
    <location>
        <begin position="32"/>
        <end position="52"/>
    </location>
</feature>
<keyword evidence="4" id="KW-1003">Cell membrane</keyword>
<evidence type="ECO:0000256" key="2">
    <source>
        <dbReference type="ARBA" id="ARBA00004651"/>
    </source>
</evidence>
<dbReference type="InterPro" id="IPR036890">
    <property type="entry name" value="HATPase_C_sf"/>
</dbReference>
<dbReference type="GO" id="GO:0016036">
    <property type="term" value="P:cellular response to phosphate starvation"/>
    <property type="evidence" value="ECO:0007669"/>
    <property type="project" value="TreeGrafter"/>
</dbReference>
<keyword evidence="6 14" id="KW-0812">Transmembrane</keyword>
<evidence type="ECO:0000256" key="12">
    <source>
        <dbReference type="ARBA" id="ARBA00023136"/>
    </source>
</evidence>
<accession>A0A078M0E1</accession>
<proteinExistence type="predicted"/>
<dbReference type="EMBL" id="CCSE01000001">
    <property type="protein sequence ID" value="CEA00848.1"/>
    <property type="molecule type" value="Genomic_DNA"/>
</dbReference>
<dbReference type="SUPFAM" id="SSF55874">
    <property type="entry name" value="ATPase domain of HSP90 chaperone/DNA topoisomerase II/histidine kinase"/>
    <property type="match status" value="1"/>
</dbReference>
<protein>
    <recommendedName>
        <fullName evidence="3">histidine kinase</fullName>
        <ecNumber evidence="3">2.7.13.3</ecNumber>
    </recommendedName>
    <alternativeName>
        <fullName evidence="13">Glycopeptide resistance-associated protein S</fullName>
    </alternativeName>
</protein>
<dbReference type="eggNOG" id="COG2205">
    <property type="taxonomic scope" value="Bacteria"/>
</dbReference>
<comment type="catalytic activity">
    <reaction evidence="1">
        <text>ATP + protein L-histidine = ADP + protein N-phospho-L-histidine.</text>
        <dbReference type="EC" id="2.7.13.3"/>
    </reaction>
</comment>
<evidence type="ECO:0000256" key="7">
    <source>
        <dbReference type="ARBA" id="ARBA00022741"/>
    </source>
</evidence>
<evidence type="ECO:0000256" key="9">
    <source>
        <dbReference type="ARBA" id="ARBA00022840"/>
    </source>
</evidence>
<evidence type="ECO:0000313" key="16">
    <source>
        <dbReference type="EMBL" id="CEA00848.1"/>
    </source>
</evidence>
<keyword evidence="17" id="KW-1185">Reference proteome</keyword>
<dbReference type="Pfam" id="PF02518">
    <property type="entry name" value="HATPase_c"/>
    <property type="match status" value="1"/>
</dbReference>
<dbReference type="SMART" id="SM00387">
    <property type="entry name" value="HATPase_c"/>
    <property type="match status" value="1"/>
</dbReference>
<dbReference type="EC" id="2.7.13.3" evidence="3"/>
<comment type="subcellular location">
    <subcellularLocation>
        <location evidence="2">Cell membrane</location>
        <topology evidence="2">Multi-pass membrane protein</topology>
    </subcellularLocation>
</comment>
<keyword evidence="11" id="KW-0902">Two-component regulatory system</keyword>
<dbReference type="Proteomes" id="UP000044136">
    <property type="component" value="Unassembled WGS sequence"/>
</dbReference>
<keyword evidence="9" id="KW-0067">ATP-binding</keyword>
<dbReference type="PANTHER" id="PTHR45453">
    <property type="entry name" value="PHOSPHATE REGULON SENSOR PROTEIN PHOR"/>
    <property type="match status" value="1"/>
</dbReference>
<evidence type="ECO:0000313" key="17">
    <source>
        <dbReference type="Proteomes" id="UP000044136"/>
    </source>
</evidence>
<feature type="domain" description="Histidine kinase" evidence="15">
    <location>
        <begin position="118"/>
        <end position="322"/>
    </location>
</feature>
<dbReference type="AlphaFoldDB" id="A0A078M0E1"/>
<name>A0A078M0E1_9STAP</name>
<keyword evidence="10 14" id="KW-1133">Transmembrane helix</keyword>
<dbReference type="GO" id="GO:0000155">
    <property type="term" value="F:phosphorelay sensor kinase activity"/>
    <property type="evidence" value="ECO:0007669"/>
    <property type="project" value="TreeGrafter"/>
</dbReference>
<dbReference type="STRING" id="1461582.BN1048_01111"/>
<dbReference type="GO" id="GO:0005524">
    <property type="term" value="F:ATP binding"/>
    <property type="evidence" value="ECO:0007669"/>
    <property type="project" value="UniProtKB-KW"/>
</dbReference>
<keyword evidence="7" id="KW-0547">Nucleotide-binding</keyword>
<reference evidence="16 17" key="1">
    <citation type="submission" date="2014-07" db="EMBL/GenBank/DDBJ databases">
        <authorList>
            <person name="Urmite Genomes Urmite Genomes"/>
        </authorList>
    </citation>
    <scope>NUCLEOTIDE SEQUENCE [LARGE SCALE GENOMIC DNA]</scope>
    <source>
        <strain evidence="16 17">13MG44_air</strain>
    </source>
</reference>
<sequence length="330" mass="37969">MYVKENIPVFLLFAAFNAVILLIGLIDSSIPNISVIYISLFNLLIFVVYIIWDVIRKRKFNSSFQSLESLDDVVGMPAGETPNQRIIYEKLDELRVKHQEELDKESQRTRENLDELTRFIHDMKMPVTTMKLMIDDLHGEEGRKISVEWTRLNSMLNEVLYLQRMPNIKNDLYIEEINLAELLNTSVKKLREICMQKNIGFDINLSEPVVYTDRKWMQFVLDQIITNSVKYSGNNDILINGEVVNGQMTLTITDYGRGIKQKDIGRIFDSGFTSTSDHDDEQSTGMGLYLTKEVCGVLGVNIGVTSRYGEYTTIMLTFSRANKFTKITVK</sequence>
<organism evidence="16 17">
    <name type="scientific">Jeotgalicoccus saudimassiliensis</name>
    <dbReference type="NCBI Taxonomy" id="1461582"/>
    <lineage>
        <taxon>Bacteria</taxon>
        <taxon>Bacillati</taxon>
        <taxon>Bacillota</taxon>
        <taxon>Bacilli</taxon>
        <taxon>Bacillales</taxon>
        <taxon>Staphylococcaceae</taxon>
        <taxon>Jeotgalicoccus</taxon>
    </lineage>
</organism>
<gene>
    <name evidence="16" type="primary">graS</name>
    <name evidence="16" type="ORF">BN1048_01111</name>
</gene>
<dbReference type="RefSeq" id="WP_035809261.1">
    <property type="nucleotide sequence ID" value="NZ_CCSE01000001.1"/>
</dbReference>
<dbReference type="HOGENOM" id="CLU_000445_13_1_9"/>